<organism evidence="2">
    <name type="scientific">uncultured Frankineae bacterium</name>
    <dbReference type="NCBI Taxonomy" id="437475"/>
    <lineage>
        <taxon>Bacteria</taxon>
        <taxon>Bacillati</taxon>
        <taxon>Actinomycetota</taxon>
        <taxon>Actinomycetes</taxon>
        <taxon>Frankiales</taxon>
        <taxon>environmental samples</taxon>
    </lineage>
</organism>
<evidence type="ECO:0000313" key="2">
    <source>
        <dbReference type="EMBL" id="CAA9354031.1"/>
    </source>
</evidence>
<feature type="compositionally biased region" description="Low complexity" evidence="1">
    <location>
        <begin position="146"/>
        <end position="158"/>
    </location>
</feature>
<feature type="non-terminal residue" evidence="2">
    <location>
        <position position="1"/>
    </location>
</feature>
<dbReference type="AlphaFoldDB" id="A0A6J4MA89"/>
<proteinExistence type="predicted"/>
<accession>A0A6J4MA89</accession>
<feature type="non-terminal residue" evidence="2">
    <location>
        <position position="208"/>
    </location>
</feature>
<feature type="compositionally biased region" description="Basic residues" evidence="1">
    <location>
        <begin position="159"/>
        <end position="175"/>
    </location>
</feature>
<feature type="compositionally biased region" description="Basic residues" evidence="1">
    <location>
        <begin position="85"/>
        <end position="111"/>
    </location>
</feature>
<feature type="compositionally biased region" description="Basic residues" evidence="1">
    <location>
        <begin position="28"/>
        <end position="52"/>
    </location>
</feature>
<feature type="region of interest" description="Disordered" evidence="1">
    <location>
        <begin position="1"/>
        <end position="208"/>
    </location>
</feature>
<dbReference type="EMBL" id="CADCUE010000237">
    <property type="protein sequence ID" value="CAA9354031.1"/>
    <property type="molecule type" value="Genomic_DNA"/>
</dbReference>
<feature type="compositionally biased region" description="Low complexity" evidence="1">
    <location>
        <begin position="55"/>
        <end position="69"/>
    </location>
</feature>
<protein>
    <submittedName>
        <fullName evidence="2">Uncharacterized protein</fullName>
    </submittedName>
</protein>
<name>A0A6J4MA89_9ACTN</name>
<gene>
    <name evidence="2" type="ORF">AVDCRST_MAG16-2571</name>
</gene>
<evidence type="ECO:0000256" key="1">
    <source>
        <dbReference type="SAM" id="MobiDB-lite"/>
    </source>
</evidence>
<sequence length="208" mass="23301">AHHEVRPQLPARRGRRRPRAARPGGVQHRLRAAARAHRRADHPRPSRPPRRRTAADAARGQPGRAAARGRGQRRSAGRPAVDGRLRRRRPGPRCARRRARARARRHPRGHPAHPERRLPGRWALLHARRRADGARRRRRGPRPADGRAVAQALRGGRAAAHRRTPTRLPGARRRAVAAADLVRPVRRAQAGGHDVRRPASGRLPRPAL</sequence>
<reference evidence="2" key="1">
    <citation type="submission" date="2020-02" db="EMBL/GenBank/DDBJ databases">
        <authorList>
            <person name="Meier V. D."/>
        </authorList>
    </citation>
    <scope>NUCLEOTIDE SEQUENCE</scope>
    <source>
        <strain evidence="2">AVDCRST_MAG16</strain>
    </source>
</reference>